<evidence type="ECO:0000313" key="9">
    <source>
        <dbReference type="Proteomes" id="UP000240638"/>
    </source>
</evidence>
<dbReference type="Gene3D" id="3.40.50.1220">
    <property type="entry name" value="TPP-binding domain"/>
    <property type="match status" value="1"/>
</dbReference>
<dbReference type="InterPro" id="IPR011766">
    <property type="entry name" value="TPP_enzyme_TPP-bd"/>
</dbReference>
<dbReference type="InterPro" id="IPR029035">
    <property type="entry name" value="DHS-like_NAD/FAD-binding_dom"/>
</dbReference>
<dbReference type="GO" id="GO:0009097">
    <property type="term" value="P:isoleucine biosynthetic process"/>
    <property type="evidence" value="ECO:0007669"/>
    <property type="project" value="TreeGrafter"/>
</dbReference>
<evidence type="ECO:0000256" key="4">
    <source>
        <dbReference type="SAM" id="MobiDB-lite"/>
    </source>
</evidence>
<dbReference type="InterPro" id="IPR012001">
    <property type="entry name" value="Thiamin_PyroP_enz_TPP-bd_dom"/>
</dbReference>
<reference evidence="8 9" key="1">
    <citation type="submission" date="2018-03" db="EMBL/GenBank/DDBJ databases">
        <title>Whole genome analyses suggest that Burkholderia sensu lato contains two further novel genera in the rhizoxinica-symbiotica group Mycetohabitans gen. nov., and Trinickia gen. nov.: implications for the evolution of diazotrophy and nodulation in the Burkholderiaceae.</title>
        <authorList>
            <person name="Estrada De Los Santos P."/>
            <person name="Palmer M."/>
            <person name="Chavez-Ramirez B."/>
            <person name="Steenkamp E.T."/>
            <person name="Hirsch A.M."/>
            <person name="Manyaka P."/>
            <person name="Maluk M."/>
            <person name="Lafos M."/>
            <person name="Crook M."/>
            <person name="Gross E."/>
            <person name="Simon M.F."/>
            <person name="Bueno Dos Reis Junior F."/>
            <person name="Poole P.S."/>
            <person name="Venter S.N."/>
            <person name="James E.K."/>
        </authorList>
    </citation>
    <scope>NUCLEOTIDE SEQUENCE [LARGE SCALE GENOMIC DNA]</scope>
    <source>
        <strain evidence="8 9">JPY-366</strain>
    </source>
</reference>
<dbReference type="GO" id="GO:0030976">
    <property type="term" value="F:thiamine pyrophosphate binding"/>
    <property type="evidence" value="ECO:0007669"/>
    <property type="project" value="InterPro"/>
</dbReference>
<dbReference type="GO" id="GO:0009099">
    <property type="term" value="P:L-valine biosynthetic process"/>
    <property type="evidence" value="ECO:0007669"/>
    <property type="project" value="TreeGrafter"/>
</dbReference>
<dbReference type="RefSeq" id="WP_107153265.1">
    <property type="nucleotide sequence ID" value="NZ_PYUC01000014.1"/>
</dbReference>
<dbReference type="Pfam" id="PF02776">
    <property type="entry name" value="TPP_enzyme_N"/>
    <property type="match status" value="1"/>
</dbReference>
<dbReference type="EMBL" id="PYUC01000014">
    <property type="protein sequence ID" value="PTB18085.1"/>
    <property type="molecule type" value="Genomic_DNA"/>
</dbReference>
<proteinExistence type="inferred from homology"/>
<feature type="region of interest" description="Disordered" evidence="4">
    <location>
        <begin position="550"/>
        <end position="574"/>
    </location>
</feature>
<dbReference type="InterPro" id="IPR012000">
    <property type="entry name" value="Thiamin_PyroP_enz_cen_dom"/>
</dbReference>
<dbReference type="GO" id="GO:0003984">
    <property type="term" value="F:acetolactate synthase activity"/>
    <property type="evidence" value="ECO:0007669"/>
    <property type="project" value="TreeGrafter"/>
</dbReference>
<evidence type="ECO:0008006" key="10">
    <source>
        <dbReference type="Google" id="ProtNLM"/>
    </source>
</evidence>
<dbReference type="InterPro" id="IPR029061">
    <property type="entry name" value="THDP-binding"/>
</dbReference>
<dbReference type="PANTHER" id="PTHR18968">
    <property type="entry name" value="THIAMINE PYROPHOSPHATE ENZYMES"/>
    <property type="match status" value="1"/>
</dbReference>
<dbReference type="Proteomes" id="UP000240638">
    <property type="component" value="Unassembled WGS sequence"/>
</dbReference>
<comment type="similarity">
    <text evidence="1 3">Belongs to the TPP enzyme family.</text>
</comment>
<feature type="domain" description="Thiamine pyrophosphate enzyme N-terminal TPP-binding" evidence="7">
    <location>
        <begin position="1"/>
        <end position="120"/>
    </location>
</feature>
<dbReference type="CDD" id="cd00568">
    <property type="entry name" value="TPP_enzymes"/>
    <property type="match status" value="1"/>
</dbReference>
<dbReference type="InterPro" id="IPR045229">
    <property type="entry name" value="TPP_enz"/>
</dbReference>
<evidence type="ECO:0000256" key="1">
    <source>
        <dbReference type="ARBA" id="ARBA00007812"/>
    </source>
</evidence>
<comment type="caution">
    <text evidence="8">The sequence shown here is derived from an EMBL/GenBank/DDBJ whole genome shotgun (WGS) entry which is preliminary data.</text>
</comment>
<dbReference type="GO" id="GO:0050660">
    <property type="term" value="F:flavin adenine dinucleotide binding"/>
    <property type="evidence" value="ECO:0007669"/>
    <property type="project" value="TreeGrafter"/>
</dbReference>
<dbReference type="Pfam" id="PF02775">
    <property type="entry name" value="TPP_enzyme_C"/>
    <property type="match status" value="1"/>
</dbReference>
<evidence type="ECO:0000256" key="3">
    <source>
        <dbReference type="RuleBase" id="RU362132"/>
    </source>
</evidence>
<dbReference type="SUPFAM" id="SSF52467">
    <property type="entry name" value="DHS-like NAD/FAD-binding domain"/>
    <property type="match status" value="1"/>
</dbReference>
<sequence length="602" mass="65000">MKLSDYVMDYLACQGTDAIFTVTGGGIMHLVDSLGRSESIRYVCNYHEQACAIAAESYARATGRPGVCLVTTGPGSTNALSAIAGAWVDSVPVIVISGQVRRELIADYSCVRQMGPQEINIIDMVRPVTKYAVTVMDPSAIGTELDKAFSIASSGRPGPVWINVPLDVQGAPVNLPAPQKLARVAGVAPSEEDLRRVVDLLCKASRPAIVFGNGIHYAGAEKEALTLVDRLGIPVLTTLGGLDIIGDDHPLFAGRFGPGGQRHANFVVQTCDLLLTIGASMSVTNIGFNTDSFSPNSTKIVVNADVDEIRKMRPTPDVGVTADAGSFIRALLEACANRRLDVDPDWPAACAEWKRRYPTVTPEQRADREYVNSYLFVDRLSDHLRADDFVLTGNALDAASVIQAFKVKLGQRVYTNINYGAMGWDLPAAVGAAVARRCVRGSRTILVTGDGSIQFNIQELMTVGLNRLNIKIFVLNNDGYQSIRATQTNHFAGHLVGADSSSGVGNPRFESLAAAYGLNYCRIENHDELDARLEACLAEPGPTICELNVSPSQPRSPRLMSRRTADGKMESPALEDMYPFLPKEEIQQNLRRFANASTRSPG</sequence>
<feature type="domain" description="Thiamine pyrophosphate enzyme TPP-binding" evidence="6">
    <location>
        <begin position="402"/>
        <end position="546"/>
    </location>
</feature>
<evidence type="ECO:0000259" key="5">
    <source>
        <dbReference type="Pfam" id="PF00205"/>
    </source>
</evidence>
<dbReference type="AlphaFoldDB" id="A0A2T3XNK8"/>
<dbReference type="FunFam" id="3.40.50.970:FF:000007">
    <property type="entry name" value="Acetolactate synthase"/>
    <property type="match status" value="1"/>
</dbReference>
<dbReference type="Pfam" id="PF00205">
    <property type="entry name" value="TPP_enzyme_M"/>
    <property type="match status" value="1"/>
</dbReference>
<dbReference type="Gene3D" id="3.40.50.970">
    <property type="match status" value="2"/>
</dbReference>
<dbReference type="SUPFAM" id="SSF52518">
    <property type="entry name" value="Thiamin diphosphate-binding fold (THDP-binding)"/>
    <property type="match status" value="2"/>
</dbReference>
<dbReference type="CDD" id="cd07035">
    <property type="entry name" value="TPP_PYR_POX_like"/>
    <property type="match status" value="1"/>
</dbReference>
<evidence type="ECO:0000259" key="7">
    <source>
        <dbReference type="Pfam" id="PF02776"/>
    </source>
</evidence>
<dbReference type="GO" id="GO:0000287">
    <property type="term" value="F:magnesium ion binding"/>
    <property type="evidence" value="ECO:0007669"/>
    <property type="project" value="InterPro"/>
</dbReference>
<keyword evidence="2 3" id="KW-0786">Thiamine pyrophosphate</keyword>
<dbReference type="PANTHER" id="PTHR18968:SF142">
    <property type="entry name" value="ACETOLACTATE SYNTHASE"/>
    <property type="match status" value="1"/>
</dbReference>
<evidence type="ECO:0000259" key="6">
    <source>
        <dbReference type="Pfam" id="PF02775"/>
    </source>
</evidence>
<protein>
    <recommendedName>
        <fullName evidence="10">Thiamine pyrophosphate-binding protein</fullName>
    </recommendedName>
</protein>
<feature type="domain" description="Thiamine pyrophosphate enzyme central" evidence="5">
    <location>
        <begin position="195"/>
        <end position="331"/>
    </location>
</feature>
<gene>
    <name evidence="8" type="ORF">C9I57_24955</name>
</gene>
<evidence type="ECO:0000313" key="8">
    <source>
        <dbReference type="EMBL" id="PTB18085.1"/>
    </source>
</evidence>
<name>A0A2T3XNK8_9BURK</name>
<dbReference type="GO" id="GO:0005948">
    <property type="term" value="C:acetolactate synthase complex"/>
    <property type="evidence" value="ECO:0007669"/>
    <property type="project" value="TreeGrafter"/>
</dbReference>
<evidence type="ECO:0000256" key="2">
    <source>
        <dbReference type="ARBA" id="ARBA00023052"/>
    </source>
</evidence>
<organism evidence="8 9">
    <name type="scientific">Trinickia symbiotica</name>
    <dbReference type="NCBI Taxonomy" id="863227"/>
    <lineage>
        <taxon>Bacteria</taxon>
        <taxon>Pseudomonadati</taxon>
        <taxon>Pseudomonadota</taxon>
        <taxon>Betaproteobacteria</taxon>
        <taxon>Burkholderiales</taxon>
        <taxon>Burkholderiaceae</taxon>
        <taxon>Trinickia</taxon>
    </lineage>
</organism>
<accession>A0A2T3XNK8</accession>